<name>A0ABZ0CUS9_9BURK</name>
<dbReference type="EMBL" id="CP136336">
    <property type="protein sequence ID" value="WOB08732.1"/>
    <property type="molecule type" value="Genomic_DNA"/>
</dbReference>
<organism evidence="1 2">
    <name type="scientific">Piscinibacter gummiphilus</name>
    <dbReference type="NCBI Taxonomy" id="946333"/>
    <lineage>
        <taxon>Bacteria</taxon>
        <taxon>Pseudomonadati</taxon>
        <taxon>Pseudomonadota</taxon>
        <taxon>Betaproteobacteria</taxon>
        <taxon>Burkholderiales</taxon>
        <taxon>Sphaerotilaceae</taxon>
        <taxon>Piscinibacter</taxon>
    </lineage>
</organism>
<dbReference type="Proteomes" id="UP001303946">
    <property type="component" value="Chromosome"/>
</dbReference>
<proteinExistence type="predicted"/>
<gene>
    <name evidence="1" type="ORF">RXV79_01440</name>
</gene>
<sequence>MSAASGLVCAFGRAYVVCDDEQHLAVFHDAHRPGHLHRLLPGDLPADATERKRRKADFETLVLLDDYPTRHAHTLVALGSGSTAQRDTGIALVLDANGRMTRGLRRFTLAALYQPLRSALGEINIEGAFMHGDELVLLHRGGQGGADNAVLHLQRSQLVAAIDGRGGIGPAPRIVPLPLGTFDGVPLGFTDGAALPGGGWVFCAAAEATASSYADGACAGGAIGVVDAAGELAALHRLATPHKPEGIAVRAHARGLDVCLVTDADDPARAAELLLVRL</sequence>
<evidence type="ECO:0000313" key="1">
    <source>
        <dbReference type="EMBL" id="WOB08732.1"/>
    </source>
</evidence>
<dbReference type="InterPro" id="IPR053851">
    <property type="entry name" value="DUF6929"/>
</dbReference>
<dbReference type="Pfam" id="PF22000">
    <property type="entry name" value="DUF6929"/>
    <property type="match status" value="1"/>
</dbReference>
<keyword evidence="2" id="KW-1185">Reference proteome</keyword>
<reference evidence="1 2" key="1">
    <citation type="submission" date="2023-10" db="EMBL/GenBank/DDBJ databases">
        <title>Bacteria for the degradation of biodegradable plastic PBAT(Polybutylene adipate terephthalate).</title>
        <authorList>
            <person name="Weon H.-Y."/>
            <person name="Yeon J."/>
        </authorList>
    </citation>
    <scope>NUCLEOTIDE SEQUENCE [LARGE SCALE GENOMIC DNA]</scope>
    <source>
        <strain evidence="1 2">SBD 7-3</strain>
    </source>
</reference>
<accession>A0ABZ0CUS9</accession>
<evidence type="ECO:0000313" key="2">
    <source>
        <dbReference type="Proteomes" id="UP001303946"/>
    </source>
</evidence>
<protein>
    <submittedName>
        <fullName evidence="1">Uncharacterized protein</fullName>
    </submittedName>
</protein>
<dbReference type="RefSeq" id="WP_316701570.1">
    <property type="nucleotide sequence ID" value="NZ_CP136336.1"/>
</dbReference>